<comment type="caution">
    <text evidence="2">The sequence shown here is derived from an EMBL/GenBank/DDBJ whole genome shotgun (WGS) entry which is preliminary data.</text>
</comment>
<dbReference type="GO" id="GO:0005886">
    <property type="term" value="C:plasma membrane"/>
    <property type="evidence" value="ECO:0007669"/>
    <property type="project" value="TreeGrafter"/>
</dbReference>
<dbReference type="AlphaFoldDB" id="A0A839ZU32"/>
<gene>
    <name evidence="2" type="ORF">GGQ61_000205</name>
</gene>
<dbReference type="Proteomes" id="UP000530564">
    <property type="component" value="Unassembled WGS sequence"/>
</dbReference>
<dbReference type="InterPro" id="IPR014729">
    <property type="entry name" value="Rossmann-like_a/b/a_fold"/>
</dbReference>
<dbReference type="InterPro" id="IPR051599">
    <property type="entry name" value="Cell_Envelope_Assoc"/>
</dbReference>
<sequence>MPAPLIVILGAAVRPDGRASPALLRRIQGGFRLAEAKPQSLVFCSGGVGRYGPSEASIMAERLTGMGLAADRLVLDEQSLDTLQTVVAAARYVRAHDLPGVIVCTDSYHTPRTRLCFAALGVPSVDGSVLAGPRQMGWGAWWRMRLREIPAIPYDGVLALTKRGALQPVQR</sequence>
<name>A0A839ZU32_9CAUL</name>
<evidence type="ECO:0000259" key="1">
    <source>
        <dbReference type="Pfam" id="PF02698"/>
    </source>
</evidence>
<dbReference type="Pfam" id="PF02698">
    <property type="entry name" value="DUF218"/>
    <property type="match status" value="1"/>
</dbReference>
<dbReference type="GO" id="GO:0000270">
    <property type="term" value="P:peptidoglycan metabolic process"/>
    <property type="evidence" value="ECO:0007669"/>
    <property type="project" value="TreeGrafter"/>
</dbReference>
<dbReference type="GO" id="GO:0043164">
    <property type="term" value="P:Gram-negative-bacterium-type cell wall biogenesis"/>
    <property type="evidence" value="ECO:0007669"/>
    <property type="project" value="TreeGrafter"/>
</dbReference>
<accession>A0A839ZU32</accession>
<keyword evidence="3" id="KW-1185">Reference proteome</keyword>
<evidence type="ECO:0000313" key="3">
    <source>
        <dbReference type="Proteomes" id="UP000530564"/>
    </source>
</evidence>
<proteinExistence type="predicted"/>
<dbReference type="PANTHER" id="PTHR30336:SF4">
    <property type="entry name" value="ENVELOPE BIOGENESIS FACTOR ELYC"/>
    <property type="match status" value="1"/>
</dbReference>
<feature type="domain" description="DUF218" evidence="1">
    <location>
        <begin position="5"/>
        <end position="125"/>
    </location>
</feature>
<dbReference type="EMBL" id="JACIDK010000001">
    <property type="protein sequence ID" value="MBB3889508.1"/>
    <property type="molecule type" value="Genomic_DNA"/>
</dbReference>
<dbReference type="Gene3D" id="3.40.50.620">
    <property type="entry name" value="HUPs"/>
    <property type="match status" value="1"/>
</dbReference>
<dbReference type="InterPro" id="IPR003848">
    <property type="entry name" value="DUF218"/>
</dbReference>
<reference evidence="2 3" key="1">
    <citation type="submission" date="2020-08" db="EMBL/GenBank/DDBJ databases">
        <title>Genomic Encyclopedia of Type Strains, Phase IV (KMG-IV): sequencing the most valuable type-strain genomes for metagenomic binning, comparative biology and taxonomic classification.</title>
        <authorList>
            <person name="Goeker M."/>
        </authorList>
    </citation>
    <scope>NUCLEOTIDE SEQUENCE [LARGE SCALE GENOMIC DNA]</scope>
    <source>
        <strain evidence="2 3">DSM 21793</strain>
    </source>
</reference>
<protein>
    <submittedName>
        <fullName evidence="2">Vancomycin permeability regulator SanA</fullName>
    </submittedName>
</protein>
<dbReference type="RefSeq" id="WP_183769516.1">
    <property type="nucleotide sequence ID" value="NZ_JACIDK010000001.1"/>
</dbReference>
<dbReference type="CDD" id="cd06259">
    <property type="entry name" value="YdcF-like"/>
    <property type="match status" value="1"/>
</dbReference>
<organism evidence="2 3">
    <name type="scientific">Phenylobacterium haematophilum</name>
    <dbReference type="NCBI Taxonomy" id="98513"/>
    <lineage>
        <taxon>Bacteria</taxon>
        <taxon>Pseudomonadati</taxon>
        <taxon>Pseudomonadota</taxon>
        <taxon>Alphaproteobacteria</taxon>
        <taxon>Caulobacterales</taxon>
        <taxon>Caulobacteraceae</taxon>
        <taxon>Phenylobacterium</taxon>
    </lineage>
</organism>
<dbReference type="PANTHER" id="PTHR30336">
    <property type="entry name" value="INNER MEMBRANE PROTEIN, PROBABLE PERMEASE"/>
    <property type="match status" value="1"/>
</dbReference>
<evidence type="ECO:0000313" key="2">
    <source>
        <dbReference type="EMBL" id="MBB3889508.1"/>
    </source>
</evidence>